<reference evidence="2" key="1">
    <citation type="submission" date="2022-10" db="EMBL/GenBank/DDBJ databases">
        <title>The WGS of Solirubrobacter ginsenosidimutans DSM 21036.</title>
        <authorList>
            <person name="Jiang Z."/>
        </authorList>
    </citation>
    <scope>NUCLEOTIDE SEQUENCE</scope>
    <source>
        <strain evidence="2">DSM 21036</strain>
    </source>
</reference>
<feature type="compositionally biased region" description="Low complexity" evidence="1">
    <location>
        <begin position="53"/>
        <end position="64"/>
    </location>
</feature>
<feature type="compositionally biased region" description="Low complexity" evidence="1">
    <location>
        <begin position="35"/>
        <end position="45"/>
    </location>
</feature>
<dbReference type="Proteomes" id="UP001149140">
    <property type="component" value="Unassembled WGS sequence"/>
</dbReference>
<comment type="caution">
    <text evidence="2">The sequence shown here is derived from an EMBL/GenBank/DDBJ whole genome shotgun (WGS) entry which is preliminary data.</text>
</comment>
<feature type="region of interest" description="Disordered" evidence="1">
    <location>
        <begin position="1"/>
        <end position="87"/>
    </location>
</feature>
<evidence type="ECO:0000256" key="1">
    <source>
        <dbReference type="SAM" id="MobiDB-lite"/>
    </source>
</evidence>
<feature type="compositionally biased region" description="Acidic residues" evidence="1">
    <location>
        <begin position="65"/>
        <end position="79"/>
    </location>
</feature>
<gene>
    <name evidence="2" type="ORF">OM076_24545</name>
</gene>
<organism evidence="2 3">
    <name type="scientific">Solirubrobacter ginsenosidimutans</name>
    <dbReference type="NCBI Taxonomy" id="490573"/>
    <lineage>
        <taxon>Bacteria</taxon>
        <taxon>Bacillati</taxon>
        <taxon>Actinomycetota</taxon>
        <taxon>Thermoleophilia</taxon>
        <taxon>Solirubrobacterales</taxon>
        <taxon>Solirubrobacteraceae</taxon>
        <taxon>Solirubrobacter</taxon>
    </lineage>
</organism>
<evidence type="ECO:0000313" key="3">
    <source>
        <dbReference type="Proteomes" id="UP001149140"/>
    </source>
</evidence>
<protein>
    <submittedName>
        <fullName evidence="2">Uncharacterized protein</fullName>
    </submittedName>
</protein>
<feature type="compositionally biased region" description="Acidic residues" evidence="1">
    <location>
        <begin position="17"/>
        <end position="28"/>
    </location>
</feature>
<evidence type="ECO:0000313" key="2">
    <source>
        <dbReference type="EMBL" id="MDA0163466.1"/>
    </source>
</evidence>
<name>A0A9X3MXI7_9ACTN</name>
<keyword evidence="3" id="KW-1185">Reference proteome</keyword>
<proteinExistence type="predicted"/>
<dbReference type="EMBL" id="JAPDOD010000025">
    <property type="protein sequence ID" value="MDA0163466.1"/>
    <property type="molecule type" value="Genomic_DNA"/>
</dbReference>
<feature type="compositionally biased region" description="Low complexity" evidence="1">
    <location>
        <begin position="1"/>
        <end position="16"/>
    </location>
</feature>
<accession>A0A9X3MXI7</accession>
<dbReference type="AlphaFoldDB" id="A0A9X3MXI7"/>
<sequence length="87" mass="8813">MSEADVVVAGAASAASDGDEIDEDSCEDGELKPIDVSVELPVPDSSPDDPDELAGPAASAASLGEEIDEDSCELGELDPIESLVELP</sequence>